<dbReference type="PROSITE" id="PS50931">
    <property type="entry name" value="HTH_LYSR"/>
    <property type="match status" value="2"/>
</dbReference>
<comment type="similarity">
    <text evidence="1">Belongs to the LysR transcriptional regulatory family.</text>
</comment>
<dbReference type="SUPFAM" id="SSF53850">
    <property type="entry name" value="Periplasmic binding protein-like II"/>
    <property type="match status" value="1"/>
</dbReference>
<dbReference type="Gene3D" id="1.10.10.10">
    <property type="entry name" value="Winged helix-like DNA-binding domain superfamily/Winged helix DNA-binding domain"/>
    <property type="match status" value="2"/>
</dbReference>
<dbReference type="InterPro" id="IPR005119">
    <property type="entry name" value="LysR_subst-bd"/>
</dbReference>
<name>A0A5E7M598_PSEFL</name>
<dbReference type="Pfam" id="PF03466">
    <property type="entry name" value="LysR_substrate"/>
    <property type="match status" value="1"/>
</dbReference>
<dbReference type="AlphaFoldDB" id="A0A5E7M598"/>
<proteinExistence type="inferred from homology"/>
<accession>A0A5E7M598</accession>
<dbReference type="InterPro" id="IPR036388">
    <property type="entry name" value="WH-like_DNA-bd_sf"/>
</dbReference>
<dbReference type="Pfam" id="PF00126">
    <property type="entry name" value="HTH_1"/>
    <property type="match status" value="2"/>
</dbReference>
<dbReference type="InterPro" id="IPR036390">
    <property type="entry name" value="WH_DNA-bd_sf"/>
</dbReference>
<dbReference type="RefSeq" id="WP_150780771.1">
    <property type="nucleotide sequence ID" value="NZ_CABVIH010000017.1"/>
</dbReference>
<reference evidence="6 7" key="1">
    <citation type="submission" date="2019-09" db="EMBL/GenBank/DDBJ databases">
        <authorList>
            <person name="Chandra G."/>
            <person name="Truman W A."/>
        </authorList>
    </citation>
    <scope>NUCLEOTIDE SEQUENCE [LARGE SCALE GENOMIC DNA]</scope>
    <source>
        <strain evidence="6">PS880</strain>
    </source>
</reference>
<evidence type="ECO:0000313" key="6">
    <source>
        <dbReference type="EMBL" id="VVP15504.1"/>
    </source>
</evidence>
<evidence type="ECO:0000313" key="7">
    <source>
        <dbReference type="Proteomes" id="UP000375525"/>
    </source>
</evidence>
<keyword evidence="2" id="KW-0805">Transcription regulation</keyword>
<keyword evidence="4" id="KW-0804">Transcription</keyword>
<organism evidence="6 7">
    <name type="scientific">Pseudomonas fluorescens</name>
    <dbReference type="NCBI Taxonomy" id="294"/>
    <lineage>
        <taxon>Bacteria</taxon>
        <taxon>Pseudomonadati</taxon>
        <taxon>Pseudomonadota</taxon>
        <taxon>Gammaproteobacteria</taxon>
        <taxon>Pseudomonadales</taxon>
        <taxon>Pseudomonadaceae</taxon>
        <taxon>Pseudomonas</taxon>
    </lineage>
</organism>
<dbReference type="GO" id="GO:0003677">
    <property type="term" value="F:DNA binding"/>
    <property type="evidence" value="ECO:0007669"/>
    <property type="project" value="UniProtKB-KW"/>
</dbReference>
<dbReference type="OrthoDB" id="5914299at2"/>
<evidence type="ECO:0000256" key="2">
    <source>
        <dbReference type="ARBA" id="ARBA00023015"/>
    </source>
</evidence>
<keyword evidence="3" id="KW-0238">DNA-binding</keyword>
<dbReference type="SUPFAM" id="SSF46785">
    <property type="entry name" value="Winged helix' DNA-binding domain"/>
    <property type="match status" value="2"/>
</dbReference>
<dbReference type="FunFam" id="1.10.10.10:FF:000001">
    <property type="entry name" value="LysR family transcriptional regulator"/>
    <property type="match status" value="1"/>
</dbReference>
<evidence type="ECO:0000256" key="1">
    <source>
        <dbReference type="ARBA" id="ARBA00009437"/>
    </source>
</evidence>
<evidence type="ECO:0000256" key="4">
    <source>
        <dbReference type="ARBA" id="ARBA00023163"/>
    </source>
</evidence>
<sequence length="418" mass="45931">METPELPSLMHVRAFVRVADHGSVSKASVALFRAQSVVTRSISELEARLDVPLFERHANGMRLTDFGERLLPRARRVLAELDSVPRMLGAGDKQAVEPLYLFQARRLQVFVKLCETHHMQTVASLLGLSQPAVSSTLKVLESGCGQTLFERTPRGLQPTRASHEILFPIRRALNELRHIETDITAIRGTLQGVVQVGALPLGRTRILPEAIVRLMAEHPGIQVITNESPFDLLATELRAGDVDFIFGALRSAAYASDLSGESLFNEDMVVLARRDHPLATQSDLHQALGSTQWVLPRAGSPARKMLDDCFTGFGIAAPRPVVESADMAIIRGLLLRSDMLAAVSAHQLEQEIASGELCILPLRLKHTTRTIGLTYRNGCLHSPVAQALMDMIRRVIREEAAHQTRTVQPVVRASSADS</sequence>
<protein>
    <submittedName>
        <fullName evidence="6">HTH-type transcriptional regulator HdfR</fullName>
    </submittedName>
</protein>
<dbReference type="PANTHER" id="PTHR30419">
    <property type="entry name" value="HTH-TYPE TRANSCRIPTIONAL REGULATOR YBHD"/>
    <property type="match status" value="1"/>
</dbReference>
<dbReference type="PANTHER" id="PTHR30419:SF14">
    <property type="entry name" value="LYSR FAMILY TRANSCRIPTIONAL REGULATOR"/>
    <property type="match status" value="1"/>
</dbReference>
<dbReference type="InterPro" id="IPR000847">
    <property type="entry name" value="LysR_HTH_N"/>
</dbReference>
<dbReference type="GO" id="GO:0005829">
    <property type="term" value="C:cytosol"/>
    <property type="evidence" value="ECO:0007669"/>
    <property type="project" value="TreeGrafter"/>
</dbReference>
<dbReference type="Proteomes" id="UP000375525">
    <property type="component" value="Unassembled WGS sequence"/>
</dbReference>
<evidence type="ECO:0000259" key="5">
    <source>
        <dbReference type="PROSITE" id="PS50931"/>
    </source>
</evidence>
<dbReference type="EMBL" id="CABVIH010000017">
    <property type="protein sequence ID" value="VVP15504.1"/>
    <property type="molecule type" value="Genomic_DNA"/>
</dbReference>
<feature type="domain" description="HTH lysR-type" evidence="5">
    <location>
        <begin position="7"/>
        <end position="64"/>
    </location>
</feature>
<dbReference type="GO" id="GO:0003700">
    <property type="term" value="F:DNA-binding transcription factor activity"/>
    <property type="evidence" value="ECO:0007669"/>
    <property type="project" value="InterPro"/>
</dbReference>
<gene>
    <name evidence="6" type="primary">hdfR_3</name>
    <name evidence="6" type="ORF">PS880_03539</name>
</gene>
<evidence type="ECO:0000256" key="3">
    <source>
        <dbReference type="ARBA" id="ARBA00023125"/>
    </source>
</evidence>
<dbReference type="InterPro" id="IPR050950">
    <property type="entry name" value="HTH-type_LysR_regulators"/>
</dbReference>
<feature type="domain" description="HTH lysR-type" evidence="5">
    <location>
        <begin position="102"/>
        <end position="159"/>
    </location>
</feature>
<dbReference type="Gene3D" id="3.40.190.290">
    <property type="match status" value="1"/>
</dbReference>